<gene>
    <name evidence="4" type="ORF">HMPREF9336_02832</name>
</gene>
<dbReference type="InterPro" id="IPR001647">
    <property type="entry name" value="HTH_TetR"/>
</dbReference>
<evidence type="ECO:0000259" key="3">
    <source>
        <dbReference type="PROSITE" id="PS50977"/>
    </source>
</evidence>
<evidence type="ECO:0000313" key="4">
    <source>
        <dbReference type="EMBL" id="EFV12325.1"/>
    </source>
</evidence>
<dbReference type="STRING" id="679197.HMPREF9336_02832"/>
<organism evidence="4 5">
    <name type="scientific">Segniliparus rugosus (strain ATCC BAA-974 / DSM 45345 / CCUG 50838 / CIP 108380 / JCM 13579 / CDC 945)</name>
    <dbReference type="NCBI Taxonomy" id="679197"/>
    <lineage>
        <taxon>Bacteria</taxon>
        <taxon>Bacillati</taxon>
        <taxon>Actinomycetota</taxon>
        <taxon>Actinomycetes</taxon>
        <taxon>Mycobacteriales</taxon>
        <taxon>Segniliparaceae</taxon>
        <taxon>Segniliparus</taxon>
    </lineage>
</organism>
<name>E5XTL0_SEGRC</name>
<evidence type="ECO:0000256" key="2">
    <source>
        <dbReference type="PROSITE-ProRule" id="PRU00335"/>
    </source>
</evidence>
<dbReference type="GO" id="GO:0003700">
    <property type="term" value="F:DNA-binding transcription factor activity"/>
    <property type="evidence" value="ECO:0007669"/>
    <property type="project" value="TreeGrafter"/>
</dbReference>
<dbReference type="PROSITE" id="PS50977">
    <property type="entry name" value="HTH_TETR_2"/>
    <property type="match status" value="1"/>
</dbReference>
<comment type="caution">
    <text evidence="4">The sequence shown here is derived from an EMBL/GenBank/DDBJ whole genome shotgun (WGS) entry which is preliminary data.</text>
</comment>
<protein>
    <recommendedName>
        <fullName evidence="3">HTH tetR-type domain-containing protein</fullName>
    </recommendedName>
</protein>
<proteinExistence type="predicted"/>
<dbReference type="InterPro" id="IPR009057">
    <property type="entry name" value="Homeodomain-like_sf"/>
</dbReference>
<dbReference type="Pfam" id="PF00440">
    <property type="entry name" value="TetR_N"/>
    <property type="match status" value="1"/>
</dbReference>
<dbReference type="eggNOG" id="COG1309">
    <property type="taxonomic scope" value="Bacteria"/>
</dbReference>
<dbReference type="Gene3D" id="1.10.357.10">
    <property type="entry name" value="Tetracycline Repressor, domain 2"/>
    <property type="match status" value="1"/>
</dbReference>
<feature type="domain" description="HTH tetR-type" evidence="3">
    <location>
        <begin position="20"/>
        <end position="80"/>
    </location>
</feature>
<feature type="DNA-binding region" description="H-T-H motif" evidence="2">
    <location>
        <begin position="43"/>
        <end position="62"/>
    </location>
</feature>
<keyword evidence="5" id="KW-1185">Reference proteome</keyword>
<reference evidence="4 5" key="1">
    <citation type="journal article" date="2011" name="Stand. Genomic Sci.">
        <title>High quality draft genome sequence of Segniliparus rugosus CDC 945(T)= (ATCC BAA-974(T)).</title>
        <authorList>
            <person name="Earl A.M."/>
            <person name="Desjardins C.A."/>
            <person name="Fitzgerald M.G."/>
            <person name="Arachchi H.M."/>
            <person name="Zeng Q."/>
            <person name="Mehta T."/>
            <person name="Griggs A."/>
            <person name="Birren B.W."/>
            <person name="Toney N.C."/>
            <person name="Carr J."/>
            <person name="Posey J."/>
            <person name="Butler W.R."/>
        </authorList>
    </citation>
    <scope>NUCLEOTIDE SEQUENCE [LARGE SCALE GENOMIC DNA]</scope>
    <source>
        <strain evidence="5">ATCC BAA-974 / DSM 45345 / CCUG 50838 / CIP 108380 / JCM 13579 / CDC 945</strain>
    </source>
</reference>
<dbReference type="PANTHER" id="PTHR30055">
    <property type="entry name" value="HTH-TYPE TRANSCRIPTIONAL REGULATOR RUTR"/>
    <property type="match status" value="1"/>
</dbReference>
<dbReference type="InterPro" id="IPR050109">
    <property type="entry name" value="HTH-type_TetR-like_transc_reg"/>
</dbReference>
<dbReference type="EMBL" id="ACZI02000001">
    <property type="protein sequence ID" value="EFV12325.1"/>
    <property type="molecule type" value="Genomic_DNA"/>
</dbReference>
<evidence type="ECO:0000256" key="1">
    <source>
        <dbReference type="ARBA" id="ARBA00023125"/>
    </source>
</evidence>
<dbReference type="PANTHER" id="PTHR30055:SF153">
    <property type="entry name" value="HTH-TYPE TRANSCRIPTIONAL REPRESSOR RV3405C"/>
    <property type="match status" value="1"/>
</dbReference>
<dbReference type="SUPFAM" id="SSF46689">
    <property type="entry name" value="Homeodomain-like"/>
    <property type="match status" value="1"/>
</dbReference>
<dbReference type="HOGENOM" id="CLU_069356_39_1_11"/>
<accession>E5XTL0</accession>
<dbReference type="GO" id="GO:0000976">
    <property type="term" value="F:transcription cis-regulatory region binding"/>
    <property type="evidence" value="ECO:0007669"/>
    <property type="project" value="TreeGrafter"/>
</dbReference>
<dbReference type="Proteomes" id="UP000004816">
    <property type="component" value="Unassembled WGS sequence"/>
</dbReference>
<keyword evidence="1 2" id="KW-0238">DNA-binding</keyword>
<dbReference type="AlphaFoldDB" id="E5XTL0"/>
<sequence length="210" mass="23138">MVDFDSMLAQVLSGQAVTEDPEQSRILDAARAEFVAHGFRRAAVADIARRAKVSRQTLHRRCGDKDEIISAVVVREVLHFFFEIEASIPPELSPEERVVEAFVSGMRACQQNPVVAAIKEFEPERFSFGSFGEAPEGYQVIRTLLALQLSPGRIEAAERAVELMLRITATLLLSPTPVLPMDTDDDTRAFARAYFLPIIAASFAQDGDSG</sequence>
<evidence type="ECO:0000313" key="5">
    <source>
        <dbReference type="Proteomes" id="UP000004816"/>
    </source>
</evidence>